<feature type="transmembrane region" description="Helical" evidence="12">
    <location>
        <begin position="12"/>
        <end position="31"/>
    </location>
</feature>
<evidence type="ECO:0000256" key="2">
    <source>
        <dbReference type="ARBA" id="ARBA00009137"/>
    </source>
</evidence>
<dbReference type="AlphaFoldDB" id="A0A644UQG4"/>
<name>A0A644UQG4_9ZZZZ</name>
<dbReference type="Pfam" id="PF02386">
    <property type="entry name" value="TrkH"/>
    <property type="match status" value="1"/>
</dbReference>
<keyword evidence="5" id="KW-0997">Cell inner membrane</keyword>
<feature type="transmembrane region" description="Helical" evidence="12">
    <location>
        <begin position="454"/>
        <end position="477"/>
    </location>
</feature>
<evidence type="ECO:0000313" key="13">
    <source>
        <dbReference type="EMBL" id="MPL81280.1"/>
    </source>
</evidence>
<dbReference type="PANTHER" id="PTHR32024">
    <property type="entry name" value="TRK SYSTEM POTASSIUM UPTAKE PROTEIN TRKG-RELATED"/>
    <property type="match status" value="1"/>
</dbReference>
<feature type="transmembrane region" description="Helical" evidence="12">
    <location>
        <begin position="269"/>
        <end position="288"/>
    </location>
</feature>
<feature type="transmembrane region" description="Helical" evidence="12">
    <location>
        <begin position="394"/>
        <end position="416"/>
    </location>
</feature>
<feature type="transmembrane region" description="Helical" evidence="12">
    <location>
        <begin position="37"/>
        <end position="58"/>
    </location>
</feature>
<proteinExistence type="inferred from homology"/>
<organism evidence="13">
    <name type="scientific">bioreactor metagenome</name>
    <dbReference type="NCBI Taxonomy" id="1076179"/>
    <lineage>
        <taxon>unclassified sequences</taxon>
        <taxon>metagenomes</taxon>
        <taxon>ecological metagenomes</taxon>
    </lineage>
</organism>
<feature type="transmembrane region" description="Helical" evidence="12">
    <location>
        <begin position="179"/>
        <end position="197"/>
    </location>
</feature>
<evidence type="ECO:0000256" key="6">
    <source>
        <dbReference type="ARBA" id="ARBA00022538"/>
    </source>
</evidence>
<feature type="transmembrane region" description="Helical" evidence="12">
    <location>
        <begin position="324"/>
        <end position="344"/>
    </location>
</feature>
<comment type="caution">
    <text evidence="13">The sequence shown here is derived from an EMBL/GenBank/DDBJ whole genome shotgun (WGS) entry which is preliminary data.</text>
</comment>
<evidence type="ECO:0000256" key="1">
    <source>
        <dbReference type="ARBA" id="ARBA00004429"/>
    </source>
</evidence>
<reference evidence="13" key="1">
    <citation type="submission" date="2019-08" db="EMBL/GenBank/DDBJ databases">
        <authorList>
            <person name="Kucharzyk K."/>
            <person name="Murdoch R.W."/>
            <person name="Higgins S."/>
            <person name="Loffler F."/>
        </authorList>
    </citation>
    <scope>NUCLEOTIDE SEQUENCE</scope>
</reference>
<keyword evidence="4" id="KW-1003">Cell membrane</keyword>
<dbReference type="GO" id="GO:0015379">
    <property type="term" value="F:potassium:chloride symporter activity"/>
    <property type="evidence" value="ECO:0007669"/>
    <property type="project" value="InterPro"/>
</dbReference>
<evidence type="ECO:0000256" key="4">
    <source>
        <dbReference type="ARBA" id="ARBA00022475"/>
    </source>
</evidence>
<evidence type="ECO:0000256" key="8">
    <source>
        <dbReference type="ARBA" id="ARBA00022958"/>
    </source>
</evidence>
<dbReference type="InterPro" id="IPR004772">
    <property type="entry name" value="TrkH"/>
</dbReference>
<feature type="transmembrane region" description="Helical" evidence="12">
    <location>
        <begin position="70"/>
        <end position="91"/>
    </location>
</feature>
<keyword evidence="8" id="KW-0630">Potassium</keyword>
<keyword evidence="9 12" id="KW-1133">Transmembrane helix</keyword>
<keyword evidence="3" id="KW-0813">Transport</keyword>
<comment type="subcellular location">
    <subcellularLocation>
        <location evidence="1">Cell inner membrane</location>
        <topology evidence="1">Multi-pass membrane protein</topology>
    </subcellularLocation>
</comment>
<evidence type="ECO:0000256" key="9">
    <source>
        <dbReference type="ARBA" id="ARBA00022989"/>
    </source>
</evidence>
<feature type="transmembrane region" description="Helical" evidence="12">
    <location>
        <begin position="233"/>
        <end position="257"/>
    </location>
</feature>
<comment type="similarity">
    <text evidence="2">Belongs to the TrkH potassium transport family.</text>
</comment>
<dbReference type="EMBL" id="VSSQ01000148">
    <property type="protein sequence ID" value="MPL81280.1"/>
    <property type="molecule type" value="Genomic_DNA"/>
</dbReference>
<keyword evidence="6" id="KW-0633">Potassium transport</keyword>
<evidence type="ECO:0000256" key="3">
    <source>
        <dbReference type="ARBA" id="ARBA00022448"/>
    </source>
</evidence>
<evidence type="ECO:0000256" key="10">
    <source>
        <dbReference type="ARBA" id="ARBA00023065"/>
    </source>
</evidence>
<keyword evidence="7 12" id="KW-0812">Transmembrane</keyword>
<evidence type="ECO:0000256" key="5">
    <source>
        <dbReference type="ARBA" id="ARBA00022519"/>
    </source>
</evidence>
<dbReference type="PIRSF" id="PIRSF006247">
    <property type="entry name" value="TrkH"/>
    <property type="match status" value="1"/>
</dbReference>
<evidence type="ECO:0000256" key="7">
    <source>
        <dbReference type="ARBA" id="ARBA00022692"/>
    </source>
</evidence>
<protein>
    <submittedName>
        <fullName evidence="13">Trk system potassium uptake protein TrkH</fullName>
    </submittedName>
</protein>
<sequence length="480" mass="52437">MNLKLVSRNIGLALLLNAIFMFISAAVSILYGVDDSFSPLILSGIVTSVVASFPLIFVHKSGEINAKEGLVIVVFSWILSCLFGMLPYILYGGEFSIINSWYESVSGYTTTGATILVNVEALPKGLLFWRASTHWLGGMGVVLFMLLILPSISSSRMLSKFEISSLSKDNFRFRAQQTVRVISTVYLGLTVVETILLNLAGMSLFDAVCHSFSTIATGGFSTKNLSLAYYDSVTIDIIVMVFMLFAGMHFGLLYTAFTGKVQSLWRSPVVRFYLSSIIIVSLVVSLNIKFAGIETDWIHALRHAFFQVISVGTTTGFASADSSIWPSFSILLLIYFTLQCACSGSTSGGIKVDRVLIFYKAFKAQIKKQIHPNAIVSVKLGGHTLDKEMVTSTALFIVLYLFIVFIVTVILTFLGVELFDAFTASAANMGNVGPGFGSVGSLGNYSQIPALGKFVLSVQMLLGRVEIYSMLLIVLVFRKR</sequence>
<accession>A0A644UQG4</accession>
<keyword evidence="11 12" id="KW-0472">Membrane</keyword>
<dbReference type="GO" id="GO:0005886">
    <property type="term" value="C:plasma membrane"/>
    <property type="evidence" value="ECO:0007669"/>
    <property type="project" value="UniProtKB-SubCell"/>
</dbReference>
<evidence type="ECO:0000256" key="12">
    <source>
        <dbReference type="SAM" id="Phobius"/>
    </source>
</evidence>
<feature type="transmembrane region" description="Helical" evidence="12">
    <location>
        <begin position="135"/>
        <end position="158"/>
    </location>
</feature>
<dbReference type="InterPro" id="IPR003445">
    <property type="entry name" value="Cat_transpt"/>
</dbReference>
<keyword evidence="10" id="KW-0406">Ion transport</keyword>
<gene>
    <name evidence="13" type="primary">trkH_9</name>
    <name evidence="13" type="ORF">SDC9_27195</name>
</gene>
<evidence type="ECO:0000256" key="11">
    <source>
        <dbReference type="ARBA" id="ARBA00023136"/>
    </source>
</evidence>
<dbReference type="PANTHER" id="PTHR32024:SF2">
    <property type="entry name" value="TRK SYSTEM POTASSIUM UPTAKE PROTEIN TRKG-RELATED"/>
    <property type="match status" value="1"/>
</dbReference>